<accession>K2FW60</accession>
<comment type="caution">
    <text evidence="1">The sequence shown here is derived from an EMBL/GenBank/DDBJ whole genome shotgun (WGS) entry which is preliminary data.</text>
</comment>
<dbReference type="AlphaFoldDB" id="K2FW60"/>
<evidence type="ECO:0000313" key="1">
    <source>
        <dbReference type="EMBL" id="EKE26112.1"/>
    </source>
</evidence>
<reference evidence="1" key="1">
    <citation type="journal article" date="2012" name="Science">
        <title>Fermentation, hydrogen, and sulfur metabolism in multiple uncultivated bacterial phyla.</title>
        <authorList>
            <person name="Wrighton K.C."/>
            <person name="Thomas B.C."/>
            <person name="Sharon I."/>
            <person name="Miller C.S."/>
            <person name="Castelle C.J."/>
            <person name="VerBerkmoes N.C."/>
            <person name="Wilkins M.J."/>
            <person name="Hettich R.L."/>
            <person name="Lipton M.S."/>
            <person name="Williams K.H."/>
            <person name="Long P.E."/>
            <person name="Banfield J.F."/>
        </authorList>
    </citation>
    <scope>NUCLEOTIDE SEQUENCE [LARGE SCALE GENOMIC DNA]</scope>
</reference>
<protein>
    <submittedName>
        <fullName evidence="1">Uncharacterized protein</fullName>
    </submittedName>
</protein>
<sequence>MREINDWEYRKKLAIENLSQTFHNLRNPGKYNEEEKKWIDALDKLKTDLLRDSLNDSEKEILVRNVISKMEDILVNQDKNIIESK</sequence>
<proteinExistence type="predicted"/>
<gene>
    <name evidence="1" type="ORF">ACD_4C00433G0001</name>
</gene>
<name>K2FW60_9BACT</name>
<dbReference type="EMBL" id="AMFJ01000949">
    <property type="protein sequence ID" value="EKE26112.1"/>
    <property type="molecule type" value="Genomic_DNA"/>
</dbReference>
<organism evidence="1">
    <name type="scientific">uncultured bacterium</name>
    <name type="common">gcode 4</name>
    <dbReference type="NCBI Taxonomy" id="1234023"/>
    <lineage>
        <taxon>Bacteria</taxon>
        <taxon>environmental samples</taxon>
    </lineage>
</organism>